<dbReference type="GO" id="GO:0005737">
    <property type="term" value="C:cytoplasm"/>
    <property type="evidence" value="ECO:0007669"/>
    <property type="project" value="UniProtKB-SubCell"/>
</dbReference>
<feature type="binding site" evidence="11">
    <location>
        <position position="224"/>
    </location>
    <ligand>
        <name>FMN</name>
        <dbReference type="ChEBI" id="CHEBI:58210"/>
    </ligand>
</feature>
<keyword evidence="2 11" id="KW-0963">Cytoplasm</keyword>
<evidence type="ECO:0000256" key="9">
    <source>
        <dbReference type="ARBA" id="ARBA00023235"/>
    </source>
</evidence>
<name>A0A0W0R0A0_9GAMM</name>
<dbReference type="GO" id="GO:0070402">
    <property type="term" value="F:NADPH binding"/>
    <property type="evidence" value="ECO:0007669"/>
    <property type="project" value="UniProtKB-UniRule"/>
</dbReference>
<sequence>MKVMQMPSDYSQFEQRKKDHIELALMQVNQAHEHNTFDQVTLIHEALPDLNFNDIDISSLRFGKKVSSPFVVASMTAGHKDAVNINHALIAACAQTGWAMGVGSQRRELTDNKAAVEWKSLRLEFPKVTLFSNLGIAQLITNPLSKVLKLAEALQAEGLIIHCNPLQESIQPEGTPDFKGCWQVLEELVKHAEIPIIVKETGCGFSFQTLSRLNDIGVAAVDVSGLGGTHWGRIEGHRALDTMRKNAALTFKDWGIDTVQSVLTALSITPTYEIWGSGGVRQGLDAAKLLALGANSVSFAKPMLDAAIQSNDHVIQAMETIEYELKVAMFCTGSANLQVLKEKACC</sequence>
<feature type="binding site" evidence="11">
    <location>
        <position position="229"/>
    </location>
    <ligand>
        <name>FMN</name>
        <dbReference type="ChEBI" id="CHEBI:58210"/>
    </ligand>
</feature>
<dbReference type="GO" id="GO:0016491">
    <property type="term" value="F:oxidoreductase activity"/>
    <property type="evidence" value="ECO:0007669"/>
    <property type="project" value="InterPro"/>
</dbReference>
<comment type="function">
    <text evidence="11">Involved in the biosynthesis of isoprenoids. Catalyzes the 1,3-allylic rearrangement of the homoallylic substrate isopentenyl (IPP) to its allylic isomer, dimethylallyl diphosphate (DMAPP).</text>
</comment>
<dbReference type="InterPro" id="IPR013785">
    <property type="entry name" value="Aldolase_TIM"/>
</dbReference>
<keyword evidence="3 11" id="KW-0285">Flavoprotein</keyword>
<dbReference type="KEGG" id="ladl:NCTC12735_01484"/>
<evidence type="ECO:0000256" key="6">
    <source>
        <dbReference type="ARBA" id="ARBA00022842"/>
    </source>
</evidence>
<keyword evidence="7 11" id="KW-0521">NADP</keyword>
<feature type="binding site" evidence="11">
    <location>
        <position position="133"/>
    </location>
    <ligand>
        <name>FMN</name>
        <dbReference type="ChEBI" id="CHEBI:58210"/>
    </ligand>
</feature>
<reference evidence="14 16" key="2">
    <citation type="submission" date="2018-12" db="EMBL/GenBank/DDBJ databases">
        <authorList>
            <consortium name="Pathogen Informatics"/>
        </authorList>
    </citation>
    <scope>NUCLEOTIDE SEQUENCE [LARGE SCALE GENOMIC DNA]</scope>
    <source>
        <strain evidence="14 16">NCTC12735</strain>
        <plasmid evidence="16">24</plasmid>
    </source>
</reference>
<dbReference type="Gene3D" id="3.20.20.70">
    <property type="entry name" value="Aldolase class I"/>
    <property type="match status" value="1"/>
</dbReference>
<comment type="cofactor">
    <cofactor evidence="11">
        <name>NADPH</name>
        <dbReference type="ChEBI" id="CHEBI:57783"/>
    </cofactor>
</comment>
<comment type="subunit">
    <text evidence="10 11">Homooctamer. Dimer of tetramers.</text>
</comment>
<dbReference type="EMBL" id="LNKA01000019">
    <property type="protein sequence ID" value="KTC64474.1"/>
    <property type="molecule type" value="Genomic_DNA"/>
</dbReference>
<feature type="binding site" evidence="11">
    <location>
        <begin position="279"/>
        <end position="281"/>
    </location>
    <ligand>
        <name>FMN</name>
        <dbReference type="ChEBI" id="CHEBI:58210"/>
    </ligand>
</feature>
<feature type="binding site" evidence="11">
    <location>
        <begin position="74"/>
        <end position="76"/>
    </location>
    <ligand>
        <name>FMN</name>
        <dbReference type="ChEBI" id="CHEBI:58210"/>
    </ligand>
</feature>
<evidence type="ECO:0000256" key="5">
    <source>
        <dbReference type="ARBA" id="ARBA00022723"/>
    </source>
</evidence>
<dbReference type="GO" id="GO:0004452">
    <property type="term" value="F:isopentenyl-diphosphate delta-isomerase activity"/>
    <property type="evidence" value="ECO:0007669"/>
    <property type="project" value="UniProtKB-UniRule"/>
</dbReference>
<evidence type="ECO:0000313" key="16">
    <source>
        <dbReference type="Proteomes" id="UP000281170"/>
    </source>
</evidence>
<evidence type="ECO:0000256" key="8">
    <source>
        <dbReference type="ARBA" id="ARBA00023229"/>
    </source>
</evidence>
<comment type="similarity">
    <text evidence="11">Belongs to the IPP isomerase type 2 family.</text>
</comment>
<proteinExistence type="inferred from homology"/>
<dbReference type="Proteomes" id="UP000281170">
    <property type="component" value="Plasmid 24"/>
</dbReference>
<feature type="binding site" evidence="11">
    <location>
        <position position="199"/>
    </location>
    <ligand>
        <name>FMN</name>
        <dbReference type="ChEBI" id="CHEBI:58210"/>
    </ligand>
</feature>
<keyword evidence="6 11" id="KW-0460">Magnesium</keyword>
<dbReference type="Pfam" id="PF01070">
    <property type="entry name" value="FMN_dh"/>
    <property type="match status" value="1"/>
</dbReference>
<comment type="subcellular location">
    <subcellularLocation>
        <location evidence="11">Cytoplasm</location>
    </subcellularLocation>
</comment>
<dbReference type="AlphaFoldDB" id="A0A0W0R0A0"/>
<geneLocation type="plasmid" evidence="14 16">
    <name>24</name>
</geneLocation>
<evidence type="ECO:0000259" key="12">
    <source>
        <dbReference type="Pfam" id="PF01070"/>
    </source>
</evidence>
<evidence type="ECO:0000256" key="2">
    <source>
        <dbReference type="ARBA" id="ARBA00022490"/>
    </source>
</evidence>
<dbReference type="NCBIfam" id="TIGR02151">
    <property type="entry name" value="IPP_isom_2"/>
    <property type="match status" value="1"/>
</dbReference>
<organism evidence="13 15">
    <name type="scientific">Legionella adelaidensis</name>
    <dbReference type="NCBI Taxonomy" id="45056"/>
    <lineage>
        <taxon>Bacteria</taxon>
        <taxon>Pseudomonadati</taxon>
        <taxon>Pseudomonadota</taxon>
        <taxon>Gammaproteobacteria</taxon>
        <taxon>Legionellales</taxon>
        <taxon>Legionellaceae</taxon>
        <taxon>Legionella</taxon>
    </lineage>
</organism>
<dbReference type="InterPro" id="IPR011179">
    <property type="entry name" value="IPdP_isomerase"/>
</dbReference>
<evidence type="ECO:0000256" key="4">
    <source>
        <dbReference type="ARBA" id="ARBA00022643"/>
    </source>
</evidence>
<dbReference type="PANTHER" id="PTHR43665:SF1">
    <property type="entry name" value="ISOPENTENYL-DIPHOSPHATE DELTA-ISOMERASE"/>
    <property type="match status" value="1"/>
</dbReference>
<accession>A0A0W0R0A0</accession>
<dbReference type="EMBL" id="LR134433">
    <property type="protein sequence ID" value="VEH85842.1"/>
    <property type="molecule type" value="Genomic_DNA"/>
</dbReference>
<evidence type="ECO:0000256" key="10">
    <source>
        <dbReference type="ARBA" id="ARBA00025810"/>
    </source>
</evidence>
<evidence type="ECO:0000256" key="1">
    <source>
        <dbReference type="ARBA" id="ARBA00001917"/>
    </source>
</evidence>
<comment type="cofactor">
    <cofactor evidence="11">
        <name>Mg(2+)</name>
        <dbReference type="ChEBI" id="CHEBI:18420"/>
    </cofactor>
</comment>
<evidence type="ECO:0000313" key="13">
    <source>
        <dbReference type="EMBL" id="KTC64474.1"/>
    </source>
</evidence>
<reference evidence="13 15" key="1">
    <citation type="submission" date="2015-11" db="EMBL/GenBank/DDBJ databases">
        <title>Identification of large and diverse effector repertoires of 38 Legionella species.</title>
        <authorList>
            <person name="Burstein D."/>
            <person name="Amaro F."/>
            <person name="Zusman T."/>
            <person name="Lifshitz Z."/>
            <person name="Cohen O."/>
            <person name="Gilbert J.A."/>
            <person name="Pupko T."/>
            <person name="Shuman H.A."/>
            <person name="Segal G."/>
        </authorList>
    </citation>
    <scope>NUCLEOTIDE SEQUENCE [LARGE SCALE GENOMIC DNA]</scope>
    <source>
        <strain evidence="13 15">1762-AUS-E</strain>
    </source>
</reference>
<keyword evidence="9 11" id="KW-0413">Isomerase</keyword>
<evidence type="ECO:0000256" key="11">
    <source>
        <dbReference type="HAMAP-Rule" id="MF_00354"/>
    </source>
</evidence>
<keyword evidence="8 11" id="KW-0414">Isoprene biosynthesis</keyword>
<dbReference type="PATRIC" id="fig|45056.6.peg.1826"/>
<dbReference type="GO" id="GO:0008299">
    <property type="term" value="P:isoprenoid biosynthetic process"/>
    <property type="evidence" value="ECO:0007669"/>
    <property type="project" value="UniProtKB-UniRule"/>
</dbReference>
<feature type="binding site" evidence="11">
    <location>
        <begin position="300"/>
        <end position="301"/>
    </location>
    <ligand>
        <name>FMN</name>
        <dbReference type="ChEBI" id="CHEBI:58210"/>
    </ligand>
</feature>
<dbReference type="SUPFAM" id="SSF51395">
    <property type="entry name" value="FMN-linked oxidoreductases"/>
    <property type="match status" value="1"/>
</dbReference>
<gene>
    <name evidence="11 14" type="primary">fni</name>
    <name evidence="13" type="ORF">Lade_1768</name>
    <name evidence="14" type="ORF">NCTC12735_01484</name>
</gene>
<feature type="binding site" evidence="11">
    <location>
        <begin position="16"/>
        <end position="17"/>
    </location>
    <ligand>
        <name>substrate</name>
    </ligand>
</feature>
<dbReference type="PANTHER" id="PTHR43665">
    <property type="entry name" value="ISOPENTENYL-DIPHOSPHATE DELTA-ISOMERASE"/>
    <property type="match status" value="1"/>
</dbReference>
<dbReference type="HAMAP" id="MF_00354">
    <property type="entry name" value="Idi_2"/>
    <property type="match status" value="1"/>
</dbReference>
<keyword evidence="4 11" id="KW-0288">FMN</keyword>
<feature type="binding site" evidence="11">
    <location>
        <begin position="104"/>
        <end position="106"/>
    </location>
    <ligand>
        <name>substrate</name>
    </ligand>
</feature>
<dbReference type="Proteomes" id="UP000054859">
    <property type="component" value="Unassembled WGS sequence"/>
</dbReference>
<evidence type="ECO:0000313" key="15">
    <source>
        <dbReference type="Proteomes" id="UP000054859"/>
    </source>
</evidence>
<dbReference type="EC" id="5.3.3.2" evidence="11"/>
<feature type="domain" description="FMN-dependent dehydrogenase" evidence="12">
    <location>
        <begin position="181"/>
        <end position="343"/>
    </location>
</feature>
<keyword evidence="15" id="KW-1185">Reference proteome</keyword>
<evidence type="ECO:0000313" key="14">
    <source>
        <dbReference type="EMBL" id="VEH85842.1"/>
    </source>
</evidence>
<feature type="binding site" evidence="11">
    <location>
        <position position="168"/>
    </location>
    <ligand>
        <name>Mg(2+)</name>
        <dbReference type="ChEBI" id="CHEBI:18420"/>
    </ligand>
</feature>
<evidence type="ECO:0000256" key="3">
    <source>
        <dbReference type="ARBA" id="ARBA00022630"/>
    </source>
</evidence>
<comment type="cofactor">
    <cofactor evidence="1 11">
        <name>FMN</name>
        <dbReference type="ChEBI" id="CHEBI:58210"/>
    </cofactor>
</comment>
<dbReference type="GO" id="GO:0000287">
    <property type="term" value="F:magnesium ion binding"/>
    <property type="evidence" value="ECO:0007669"/>
    <property type="project" value="UniProtKB-UniRule"/>
</dbReference>
<dbReference type="STRING" id="45056.Lade_1768"/>
<comment type="catalytic activity">
    <reaction evidence="11">
        <text>isopentenyl diphosphate = dimethylallyl diphosphate</text>
        <dbReference type="Rhea" id="RHEA:23284"/>
        <dbReference type="ChEBI" id="CHEBI:57623"/>
        <dbReference type="ChEBI" id="CHEBI:128769"/>
        <dbReference type="EC" id="5.3.3.2"/>
    </reaction>
</comment>
<dbReference type="PIRSF" id="PIRSF003314">
    <property type="entry name" value="IPP_isomerase"/>
    <property type="match status" value="1"/>
</dbReference>
<keyword evidence="5 11" id="KW-0479">Metal-binding</keyword>
<dbReference type="GO" id="GO:0010181">
    <property type="term" value="F:FMN binding"/>
    <property type="evidence" value="ECO:0007669"/>
    <property type="project" value="UniProtKB-UniRule"/>
</dbReference>
<feature type="binding site" evidence="11">
    <location>
        <position position="104"/>
    </location>
    <ligand>
        <name>FMN</name>
        <dbReference type="ChEBI" id="CHEBI:58210"/>
    </ligand>
</feature>
<protein>
    <recommendedName>
        <fullName evidence="11">Isopentenyl-diphosphate delta-isomerase</fullName>
        <shortName evidence="11">IPP isomerase</shortName>
        <ecNumber evidence="11">5.3.3.2</ecNumber>
    </recommendedName>
    <alternativeName>
        <fullName evidence="11">Isopentenyl diphosphate:dimethylallyl diphosphate isomerase</fullName>
    </alternativeName>
    <alternativeName>
        <fullName evidence="11">Isopentenyl pyrophosphate isomerase</fullName>
    </alternativeName>
    <alternativeName>
        <fullName evidence="11">Type 2 isopentenyl diphosphate isomerase</fullName>
        <shortName evidence="11">IDI-2</shortName>
    </alternativeName>
</protein>
<dbReference type="CDD" id="cd02811">
    <property type="entry name" value="IDI-2_FMN"/>
    <property type="match status" value="1"/>
</dbReference>
<dbReference type="InterPro" id="IPR000262">
    <property type="entry name" value="FMN-dep_DH"/>
</dbReference>
<evidence type="ECO:0000256" key="7">
    <source>
        <dbReference type="ARBA" id="ARBA00022857"/>
    </source>
</evidence>
<comment type="caution">
    <text evidence="11">Lacks conserved residue(s) required for the propagation of feature annotation.</text>
</comment>
<feature type="binding site" evidence="11">
    <location>
        <position position="167"/>
    </location>
    <ligand>
        <name>substrate</name>
    </ligand>
</feature>
<keyword evidence="14" id="KW-0614">Plasmid</keyword>